<dbReference type="Proteomes" id="UP000028252">
    <property type="component" value="Unassembled WGS sequence"/>
</dbReference>
<organism evidence="3 4">
    <name type="scientific">Marinobacterium lacunae</name>
    <dbReference type="NCBI Taxonomy" id="1232683"/>
    <lineage>
        <taxon>Bacteria</taxon>
        <taxon>Pseudomonadati</taxon>
        <taxon>Pseudomonadota</taxon>
        <taxon>Gammaproteobacteria</taxon>
        <taxon>Oceanospirillales</taxon>
        <taxon>Oceanospirillaceae</taxon>
        <taxon>Marinobacterium</taxon>
    </lineage>
</organism>
<dbReference type="PROSITE" id="PS51819">
    <property type="entry name" value="VOC"/>
    <property type="match status" value="2"/>
</dbReference>
<dbReference type="GO" id="GO:0003868">
    <property type="term" value="F:4-hydroxyphenylpyruvate dioxygenase activity"/>
    <property type="evidence" value="ECO:0007669"/>
    <property type="project" value="UniProtKB-EC"/>
</dbReference>
<evidence type="ECO:0000313" key="4">
    <source>
        <dbReference type="Proteomes" id="UP000028252"/>
    </source>
</evidence>
<dbReference type="CDD" id="cd08342">
    <property type="entry name" value="HPPD_N_like"/>
    <property type="match status" value="1"/>
</dbReference>
<dbReference type="Pfam" id="PF14696">
    <property type="entry name" value="Glyoxalase_5"/>
    <property type="match status" value="1"/>
</dbReference>
<dbReference type="EMBL" id="JMQN01000050">
    <property type="protein sequence ID" value="KEA62318.1"/>
    <property type="molecule type" value="Genomic_DNA"/>
</dbReference>
<gene>
    <name evidence="3" type="ORF">ADIMK_3458</name>
</gene>
<accession>A0A081FUW3</accession>
<feature type="domain" description="VOC" evidence="2">
    <location>
        <begin position="165"/>
        <end position="270"/>
    </location>
</feature>
<dbReference type="GO" id="GO:0046872">
    <property type="term" value="F:metal ion binding"/>
    <property type="evidence" value="ECO:0007669"/>
    <property type="project" value="UniProtKB-KW"/>
</dbReference>
<dbReference type="AlphaFoldDB" id="A0A081FUW3"/>
<comment type="caution">
    <text evidence="3">The sequence shown here is derived from an EMBL/GenBank/DDBJ whole genome shotgun (WGS) entry which is preliminary data.</text>
</comment>
<name>A0A081FUW3_9GAMM</name>
<dbReference type="InterPro" id="IPR037523">
    <property type="entry name" value="VOC_core"/>
</dbReference>
<keyword evidence="3" id="KW-0560">Oxidoreductase</keyword>
<proteinExistence type="predicted"/>
<keyword evidence="3" id="KW-0670">Pyruvate</keyword>
<sequence>MPEHNFERFNSAKAPVFEGLEFVEIATASPQELDRLLCSMGFQATARHRSKSVTLYQQGDINLIINSTPDSFAAEYTTAHGTSICALGLRTPNATTAYQNLIGRGAWEAATSAGAMELNIPAIESIGGTQIYLIDRYAGDISIYDIDFKTLSDQQDETTLLSHVGALSLTVELEREAPWRDFFRNLFGFKVTRDNLIQIDGRTNLLLETADRPGSADERIDSITFVANDLSALKRHLEEQSVSLREVDDQSGKYEVVLPLSDQFIRIFIAR</sequence>
<protein>
    <submittedName>
        <fullName evidence="3">4-hydroxyphenylpyruvate dioxygenase</fullName>
        <ecNumber evidence="3">1.13.11.27</ecNumber>
    </submittedName>
</protein>
<dbReference type="Gene3D" id="3.10.180.10">
    <property type="entry name" value="2,3-Dihydroxybiphenyl 1,2-Dioxygenase, domain 1"/>
    <property type="match status" value="1"/>
</dbReference>
<keyword evidence="3" id="KW-0223">Dioxygenase</keyword>
<dbReference type="PATRIC" id="fig|1232683.4.peg.3402"/>
<dbReference type="STRING" id="1232683.ADIMK_3458"/>
<dbReference type="EC" id="1.13.11.27" evidence="3"/>
<dbReference type="InterPro" id="IPR041736">
    <property type="entry name" value="4OHPhenylPyrv_dOase_N"/>
</dbReference>
<feature type="domain" description="VOC" evidence="2">
    <location>
        <begin position="19"/>
        <end position="136"/>
    </location>
</feature>
<reference evidence="3 4" key="1">
    <citation type="submission" date="2014-04" db="EMBL/GenBank/DDBJ databases">
        <title>Marinobacterium kochiensis sp. nov., isolated from sediment sample collected from Kochi backwaters in Kerala, India.</title>
        <authorList>
            <person name="Singh A."/>
            <person name="Pinnaka A.K."/>
        </authorList>
    </citation>
    <scope>NUCLEOTIDE SEQUENCE [LARGE SCALE GENOMIC DNA]</scope>
    <source>
        <strain evidence="3 4">AK27</strain>
    </source>
</reference>
<dbReference type="InterPro" id="IPR029068">
    <property type="entry name" value="Glyas_Bleomycin-R_OHBP_Dase"/>
</dbReference>
<keyword evidence="4" id="KW-1185">Reference proteome</keyword>
<dbReference type="eggNOG" id="COG3185">
    <property type="taxonomic scope" value="Bacteria"/>
</dbReference>
<keyword evidence="1" id="KW-0479">Metal-binding</keyword>
<evidence type="ECO:0000256" key="1">
    <source>
        <dbReference type="ARBA" id="ARBA00022723"/>
    </source>
</evidence>
<dbReference type="SUPFAM" id="SSF54593">
    <property type="entry name" value="Glyoxalase/Bleomycin resistance protein/Dihydroxybiphenyl dioxygenase"/>
    <property type="match status" value="1"/>
</dbReference>
<dbReference type="OrthoDB" id="9780241at2"/>
<dbReference type="RefSeq" id="WP_051693068.1">
    <property type="nucleotide sequence ID" value="NZ_JMQN01000050.1"/>
</dbReference>
<evidence type="ECO:0000259" key="2">
    <source>
        <dbReference type="PROSITE" id="PS51819"/>
    </source>
</evidence>
<evidence type="ECO:0000313" key="3">
    <source>
        <dbReference type="EMBL" id="KEA62318.1"/>
    </source>
</evidence>